<dbReference type="InterPro" id="IPR051532">
    <property type="entry name" value="Ester_Hydrolysis_Enzymes"/>
</dbReference>
<evidence type="ECO:0000259" key="2">
    <source>
        <dbReference type="Pfam" id="PF13472"/>
    </source>
</evidence>
<feature type="domain" description="SGNH hydrolase-type esterase" evidence="2">
    <location>
        <begin position="63"/>
        <end position="249"/>
    </location>
</feature>
<dbReference type="GO" id="GO:0004622">
    <property type="term" value="F:phosphatidylcholine lysophospholipase activity"/>
    <property type="evidence" value="ECO:0007669"/>
    <property type="project" value="TreeGrafter"/>
</dbReference>
<dbReference type="PANTHER" id="PTHR30383:SF5">
    <property type="entry name" value="SGNH HYDROLASE-TYPE ESTERASE DOMAIN-CONTAINING PROTEIN"/>
    <property type="match status" value="1"/>
</dbReference>
<evidence type="ECO:0000313" key="3">
    <source>
        <dbReference type="EMBL" id="PNP39297.1"/>
    </source>
</evidence>
<dbReference type="SUPFAM" id="SSF52266">
    <property type="entry name" value="SGNH hydrolase"/>
    <property type="match status" value="1"/>
</dbReference>
<keyword evidence="1" id="KW-0472">Membrane</keyword>
<dbReference type="CDD" id="cd01833">
    <property type="entry name" value="XynB_like"/>
    <property type="match status" value="1"/>
</dbReference>
<sequence length="303" mass="32924">MALRLQTADASVGQTSISQHIASQLVKKDNVRATLAPPFPLIFKNTPPGKAIKPGTELRILPVGDSITYGFLSDQDGGDGNGYRLQLRENLSNDTVVFAGTITSPVGNMTDGYFAAWNGRTIQYIENNVGPSLNQRPNIILLHAGTNDMNPDSSISTEGNDPVAASLRLGGLIDKIVDSCPDAVILVAMIIGTCHADQAPQTERFQSLVPGVVMSRFHAGKHVLPVDFSTFALSNLRDCIHPTNQGYQVVGHYWYDFVTQIPQGWITEPVGDDPKRQDSFAMHLGTNMPLLMLLVSLFVLTHM</sequence>
<dbReference type="AlphaFoldDB" id="A0A2K0T191"/>
<evidence type="ECO:0000313" key="4">
    <source>
        <dbReference type="Proteomes" id="UP000236546"/>
    </source>
</evidence>
<dbReference type="Proteomes" id="UP000236546">
    <property type="component" value="Unassembled WGS sequence"/>
</dbReference>
<name>A0A2K0T191_9HYPO</name>
<dbReference type="InterPro" id="IPR036514">
    <property type="entry name" value="SGNH_hydro_sf"/>
</dbReference>
<comment type="caution">
    <text evidence="3">The sequence shown here is derived from an EMBL/GenBank/DDBJ whole genome shotgun (WGS) entry which is preliminary data.</text>
</comment>
<keyword evidence="1" id="KW-1133">Transmembrane helix</keyword>
<dbReference type="Pfam" id="PF13472">
    <property type="entry name" value="Lipase_GDSL_2"/>
    <property type="match status" value="1"/>
</dbReference>
<dbReference type="Gene3D" id="3.40.50.1110">
    <property type="entry name" value="SGNH hydrolase"/>
    <property type="match status" value="1"/>
</dbReference>
<feature type="transmembrane region" description="Helical" evidence="1">
    <location>
        <begin position="280"/>
        <end position="300"/>
    </location>
</feature>
<keyword evidence="1" id="KW-0812">Transmembrane</keyword>
<protein>
    <recommendedName>
        <fullName evidence="2">SGNH hydrolase-type esterase domain-containing protein</fullName>
    </recommendedName>
</protein>
<dbReference type="EMBL" id="MTYH01000083">
    <property type="protein sequence ID" value="PNP39297.1"/>
    <property type="molecule type" value="Genomic_DNA"/>
</dbReference>
<dbReference type="InterPro" id="IPR013830">
    <property type="entry name" value="SGNH_hydro"/>
</dbReference>
<evidence type="ECO:0000256" key="1">
    <source>
        <dbReference type="SAM" id="Phobius"/>
    </source>
</evidence>
<proteinExistence type="predicted"/>
<dbReference type="OrthoDB" id="2119228at2759"/>
<organism evidence="3 4">
    <name type="scientific">Trichoderma gamsii</name>
    <dbReference type="NCBI Taxonomy" id="398673"/>
    <lineage>
        <taxon>Eukaryota</taxon>
        <taxon>Fungi</taxon>
        <taxon>Dikarya</taxon>
        <taxon>Ascomycota</taxon>
        <taxon>Pezizomycotina</taxon>
        <taxon>Sordariomycetes</taxon>
        <taxon>Hypocreomycetidae</taxon>
        <taxon>Hypocreales</taxon>
        <taxon>Hypocreaceae</taxon>
        <taxon>Trichoderma</taxon>
    </lineage>
</organism>
<gene>
    <name evidence="3" type="ORF">TGAMA5MH_08715</name>
</gene>
<dbReference type="PANTHER" id="PTHR30383">
    <property type="entry name" value="THIOESTERASE 1/PROTEASE 1/LYSOPHOSPHOLIPASE L1"/>
    <property type="match status" value="1"/>
</dbReference>
<reference evidence="3 4" key="1">
    <citation type="submission" date="2017-02" db="EMBL/GenBank/DDBJ databases">
        <title>Genomes of Trichoderma spp. with biocontrol activity.</title>
        <authorList>
            <person name="Gardiner D."/>
            <person name="Kazan K."/>
            <person name="Vos C."/>
            <person name="Harvey P."/>
        </authorList>
    </citation>
    <scope>NUCLEOTIDE SEQUENCE [LARGE SCALE GENOMIC DNA]</scope>
    <source>
        <strain evidence="3 4">A5MH</strain>
    </source>
</reference>
<accession>A0A2K0T191</accession>